<name>A0A9N9CVI2_9GLOM</name>
<comment type="caution">
    <text evidence="1">The sequence shown here is derived from an EMBL/GenBank/DDBJ whole genome shotgun (WGS) entry which is preliminary data.</text>
</comment>
<evidence type="ECO:0000313" key="1">
    <source>
        <dbReference type="EMBL" id="CAG8616653.1"/>
    </source>
</evidence>
<sequence>MLESTLNNELNKLLFGWGIDKVRANKKPEAVIKESEAVTKESEAVTENLIQDEKLEIEIKESKTVAEALKHKSKNPRK</sequence>
<dbReference type="AlphaFoldDB" id="A0A9N9CVI2"/>
<dbReference type="Proteomes" id="UP000789759">
    <property type="component" value="Unassembled WGS sequence"/>
</dbReference>
<proteinExistence type="predicted"/>
<dbReference type="EMBL" id="CAJVQA010005263">
    <property type="protein sequence ID" value="CAG8616653.1"/>
    <property type="molecule type" value="Genomic_DNA"/>
</dbReference>
<protein>
    <submittedName>
        <fullName evidence="1">10157_t:CDS:1</fullName>
    </submittedName>
</protein>
<evidence type="ECO:0000313" key="2">
    <source>
        <dbReference type="Proteomes" id="UP000789759"/>
    </source>
</evidence>
<gene>
    <name evidence="1" type="ORF">CPELLU_LOCUS7712</name>
</gene>
<reference evidence="1" key="1">
    <citation type="submission" date="2021-06" db="EMBL/GenBank/DDBJ databases">
        <authorList>
            <person name="Kallberg Y."/>
            <person name="Tangrot J."/>
            <person name="Rosling A."/>
        </authorList>
    </citation>
    <scope>NUCLEOTIDE SEQUENCE</scope>
    <source>
        <strain evidence="1">FL966</strain>
    </source>
</reference>
<keyword evidence="2" id="KW-1185">Reference proteome</keyword>
<organism evidence="1 2">
    <name type="scientific">Cetraspora pellucida</name>
    <dbReference type="NCBI Taxonomy" id="1433469"/>
    <lineage>
        <taxon>Eukaryota</taxon>
        <taxon>Fungi</taxon>
        <taxon>Fungi incertae sedis</taxon>
        <taxon>Mucoromycota</taxon>
        <taxon>Glomeromycotina</taxon>
        <taxon>Glomeromycetes</taxon>
        <taxon>Diversisporales</taxon>
        <taxon>Gigasporaceae</taxon>
        <taxon>Cetraspora</taxon>
    </lineage>
</organism>
<accession>A0A9N9CVI2</accession>